<feature type="region of interest" description="Disordered" evidence="8">
    <location>
        <begin position="37"/>
        <end position="61"/>
    </location>
</feature>
<evidence type="ECO:0000256" key="4">
    <source>
        <dbReference type="ARBA" id="ARBA00022801"/>
    </source>
</evidence>
<dbReference type="GO" id="GO:0005615">
    <property type="term" value="C:extracellular space"/>
    <property type="evidence" value="ECO:0007669"/>
    <property type="project" value="TreeGrafter"/>
</dbReference>
<evidence type="ECO:0000256" key="3">
    <source>
        <dbReference type="ARBA" id="ARBA00022670"/>
    </source>
</evidence>
<dbReference type="AlphaFoldDB" id="A0AAE3GFH9"/>
<evidence type="ECO:0000256" key="5">
    <source>
        <dbReference type="ARBA" id="ARBA00022833"/>
    </source>
</evidence>
<feature type="active site" description="Proton donor/acceptor" evidence="7">
    <location>
        <position position="441"/>
    </location>
</feature>
<evidence type="ECO:0000256" key="7">
    <source>
        <dbReference type="PROSITE-ProRule" id="PRU01379"/>
    </source>
</evidence>
<dbReference type="Proteomes" id="UP001206128">
    <property type="component" value="Unassembled WGS sequence"/>
</dbReference>
<accession>A0AAE3GFH9</accession>
<keyword evidence="11" id="KW-1185">Reference proteome</keyword>
<protein>
    <submittedName>
        <fullName evidence="10">Zinc carboxypeptidase</fullName>
    </submittedName>
</protein>
<sequence>MAMVMAMRPRTLLRIFLVVTALLLPSSLVGVATATTTGPADPAEAAPTTPSARLGAAASPGAAHRGLTGPALLGAAGPVVWHVPITAPGQVRDLERAGFDVARSTDDNALVIGDLGVAGRLRALGYRPTGFGDLYREPATPRRSAAAGTYYGGYHTVAAHEQHLDDVAREHPDLATVHDIGDSWLRTRGWGGHDIKAVCLTRKEQGDCARTPDAAKPRFTLVAQVHAREISTGELAWRWIDHLVGGYGTDTEVTDLLDSTEVWVVPIANPDGVDVVVSGGNHPRMQRKNLDSDNGTCPASNVGIDLNRNSSYKWGGAGGEPCAESYQGPEPRSEPETVALENLFTSIYPRQRGTDDSDPAPAGARGVMLTLHSFGDYIILPWGWTDLTAPNDAQLRALGERMAAHNGYTVGTNAETVGYETPGTTDDFTYGVLGVASATFEIGSAWGECGGFFPRYSCVDSEFWPENRGAFMVAAQAAAAPYALDRSHPAAGTRSAGGSGDDPAVTRAAG</sequence>
<keyword evidence="5" id="KW-0862">Zinc</keyword>
<name>A0AAE3GFH9_9PSEU</name>
<reference evidence="10" key="1">
    <citation type="submission" date="2022-06" db="EMBL/GenBank/DDBJ databases">
        <title>Genomic Encyclopedia of Archaeal and Bacterial Type Strains, Phase II (KMG-II): from individual species to whole genera.</title>
        <authorList>
            <person name="Goeker M."/>
        </authorList>
    </citation>
    <scope>NUCLEOTIDE SEQUENCE</scope>
    <source>
        <strain evidence="10">DSM 43935</strain>
    </source>
</reference>
<keyword evidence="3" id="KW-0645">Protease</keyword>
<dbReference type="PANTHER" id="PTHR11705:SF143">
    <property type="entry name" value="SLL0236 PROTEIN"/>
    <property type="match status" value="1"/>
</dbReference>
<keyword evidence="10" id="KW-0121">Carboxypeptidase</keyword>
<dbReference type="SUPFAM" id="SSF53187">
    <property type="entry name" value="Zn-dependent exopeptidases"/>
    <property type="match status" value="1"/>
</dbReference>
<evidence type="ECO:0000256" key="8">
    <source>
        <dbReference type="SAM" id="MobiDB-lite"/>
    </source>
</evidence>
<dbReference type="EMBL" id="JAMTCK010000007">
    <property type="protein sequence ID" value="MCP2166379.1"/>
    <property type="molecule type" value="Genomic_DNA"/>
</dbReference>
<comment type="caution">
    <text evidence="10">The sequence shown here is derived from an EMBL/GenBank/DDBJ whole genome shotgun (WGS) entry which is preliminary data.</text>
</comment>
<organism evidence="10 11">
    <name type="scientific">Goodfellowiella coeruleoviolacea</name>
    <dbReference type="NCBI Taxonomy" id="334858"/>
    <lineage>
        <taxon>Bacteria</taxon>
        <taxon>Bacillati</taxon>
        <taxon>Actinomycetota</taxon>
        <taxon>Actinomycetes</taxon>
        <taxon>Pseudonocardiales</taxon>
        <taxon>Pseudonocardiaceae</taxon>
        <taxon>Goodfellowiella</taxon>
    </lineage>
</organism>
<dbReference type="InterPro" id="IPR000834">
    <property type="entry name" value="Peptidase_M14"/>
</dbReference>
<evidence type="ECO:0000256" key="6">
    <source>
        <dbReference type="ARBA" id="ARBA00023049"/>
    </source>
</evidence>
<dbReference type="GO" id="GO:0008270">
    <property type="term" value="F:zinc ion binding"/>
    <property type="evidence" value="ECO:0007669"/>
    <property type="project" value="InterPro"/>
</dbReference>
<evidence type="ECO:0000259" key="9">
    <source>
        <dbReference type="PROSITE" id="PS52035"/>
    </source>
</evidence>
<gene>
    <name evidence="10" type="ORF">LX83_003247</name>
</gene>
<feature type="domain" description="Peptidase M14" evidence="9">
    <location>
        <begin position="153"/>
        <end position="478"/>
    </location>
</feature>
<proteinExistence type="inferred from homology"/>
<comment type="similarity">
    <text evidence="2 7">Belongs to the peptidase M14 family.</text>
</comment>
<evidence type="ECO:0000256" key="2">
    <source>
        <dbReference type="ARBA" id="ARBA00005988"/>
    </source>
</evidence>
<evidence type="ECO:0000313" key="11">
    <source>
        <dbReference type="Proteomes" id="UP001206128"/>
    </source>
</evidence>
<dbReference type="GO" id="GO:0006508">
    <property type="term" value="P:proteolysis"/>
    <property type="evidence" value="ECO:0007669"/>
    <property type="project" value="UniProtKB-KW"/>
</dbReference>
<dbReference type="GO" id="GO:0004181">
    <property type="term" value="F:metallocarboxypeptidase activity"/>
    <property type="evidence" value="ECO:0007669"/>
    <property type="project" value="InterPro"/>
</dbReference>
<evidence type="ECO:0000256" key="1">
    <source>
        <dbReference type="ARBA" id="ARBA00001947"/>
    </source>
</evidence>
<dbReference type="Gene3D" id="3.40.630.10">
    <property type="entry name" value="Zn peptidases"/>
    <property type="match status" value="1"/>
</dbReference>
<dbReference type="PANTHER" id="PTHR11705">
    <property type="entry name" value="PROTEASE FAMILY M14 CARBOXYPEPTIDASE A,B"/>
    <property type="match status" value="1"/>
</dbReference>
<keyword evidence="6" id="KW-0482">Metalloprotease</keyword>
<feature type="region of interest" description="Disordered" evidence="8">
    <location>
        <begin position="488"/>
        <end position="510"/>
    </location>
</feature>
<evidence type="ECO:0000313" key="10">
    <source>
        <dbReference type="EMBL" id="MCP2166379.1"/>
    </source>
</evidence>
<comment type="cofactor">
    <cofactor evidence="1">
        <name>Zn(2+)</name>
        <dbReference type="ChEBI" id="CHEBI:29105"/>
    </cofactor>
</comment>
<keyword evidence="4" id="KW-0378">Hydrolase</keyword>
<dbReference type="PROSITE" id="PS52035">
    <property type="entry name" value="PEPTIDASE_M14"/>
    <property type="match status" value="1"/>
</dbReference>
<dbReference type="SMART" id="SM00631">
    <property type="entry name" value="Zn_pept"/>
    <property type="match status" value="1"/>
</dbReference>
<dbReference type="Pfam" id="PF00246">
    <property type="entry name" value="Peptidase_M14"/>
    <property type="match status" value="1"/>
</dbReference>